<name>A0A5B6W8J2_9ROSI</name>
<sequence>MGVHANKVCRHTIISTISNELFDIYCSYNAIKEFTLPKILVNKRFSFENTIDGRCLITKACRYKSMITTSFNGQETATIMLRLHITTQAQTKETFSNGPNHPYNP</sequence>
<dbReference type="OrthoDB" id="1740512at2759"/>
<evidence type="ECO:0000313" key="1">
    <source>
        <dbReference type="EMBL" id="KAA3477447.1"/>
    </source>
</evidence>
<evidence type="ECO:0000313" key="2">
    <source>
        <dbReference type="Proteomes" id="UP000325315"/>
    </source>
</evidence>
<dbReference type="AlphaFoldDB" id="A0A5B6W8J2"/>
<proteinExistence type="predicted"/>
<dbReference type="Proteomes" id="UP000325315">
    <property type="component" value="Unassembled WGS sequence"/>
</dbReference>
<protein>
    <submittedName>
        <fullName evidence="1">Retrovirus-related Pol polyprotein from transposon TNT 1-94</fullName>
    </submittedName>
</protein>
<accession>A0A5B6W8J2</accession>
<gene>
    <name evidence="1" type="ORF">EPI10_011332</name>
</gene>
<comment type="caution">
    <text evidence="1">The sequence shown here is derived from an EMBL/GenBank/DDBJ whole genome shotgun (WGS) entry which is preliminary data.</text>
</comment>
<reference evidence="1" key="1">
    <citation type="submission" date="2019-08" db="EMBL/GenBank/DDBJ databases">
        <authorList>
            <person name="Liu F."/>
        </authorList>
    </citation>
    <scope>NUCLEOTIDE SEQUENCE [LARGE SCALE GENOMIC DNA]</scope>
    <source>
        <strain evidence="1">PA1801</strain>
        <tissue evidence="1">Leaf</tissue>
    </source>
</reference>
<keyword evidence="2" id="KW-1185">Reference proteome</keyword>
<organism evidence="1 2">
    <name type="scientific">Gossypium australe</name>
    <dbReference type="NCBI Taxonomy" id="47621"/>
    <lineage>
        <taxon>Eukaryota</taxon>
        <taxon>Viridiplantae</taxon>
        <taxon>Streptophyta</taxon>
        <taxon>Embryophyta</taxon>
        <taxon>Tracheophyta</taxon>
        <taxon>Spermatophyta</taxon>
        <taxon>Magnoliopsida</taxon>
        <taxon>eudicotyledons</taxon>
        <taxon>Gunneridae</taxon>
        <taxon>Pentapetalae</taxon>
        <taxon>rosids</taxon>
        <taxon>malvids</taxon>
        <taxon>Malvales</taxon>
        <taxon>Malvaceae</taxon>
        <taxon>Malvoideae</taxon>
        <taxon>Gossypium</taxon>
    </lineage>
</organism>
<dbReference type="EMBL" id="SMMG02000004">
    <property type="protein sequence ID" value="KAA3477447.1"/>
    <property type="molecule type" value="Genomic_DNA"/>
</dbReference>